<gene>
    <name evidence="1" type="ORF">UFOVP371_38</name>
</gene>
<accession>A0A6J7WXT1</accession>
<dbReference type="InterPro" id="IPR008983">
    <property type="entry name" value="Tumour_necrosis_fac-like_dom"/>
</dbReference>
<protein>
    <recommendedName>
        <fullName evidence="2">C1q domain-containing protein</fullName>
    </recommendedName>
</protein>
<reference evidence="1" key="1">
    <citation type="submission" date="2020-05" db="EMBL/GenBank/DDBJ databases">
        <authorList>
            <person name="Chiriac C."/>
            <person name="Salcher M."/>
            <person name="Ghai R."/>
            <person name="Kavagutti S V."/>
        </authorList>
    </citation>
    <scope>NUCLEOTIDE SEQUENCE</scope>
</reference>
<evidence type="ECO:0008006" key="2">
    <source>
        <dbReference type="Google" id="ProtNLM"/>
    </source>
</evidence>
<dbReference type="Gene3D" id="2.60.120.40">
    <property type="match status" value="1"/>
</dbReference>
<dbReference type="EMBL" id="LR798312">
    <property type="protein sequence ID" value="CAB5222869.1"/>
    <property type="molecule type" value="Genomic_DNA"/>
</dbReference>
<name>A0A6J7WXT1_9CAUD</name>
<organism evidence="1">
    <name type="scientific">uncultured Caudovirales phage</name>
    <dbReference type="NCBI Taxonomy" id="2100421"/>
    <lineage>
        <taxon>Viruses</taxon>
        <taxon>Duplodnaviria</taxon>
        <taxon>Heunggongvirae</taxon>
        <taxon>Uroviricota</taxon>
        <taxon>Caudoviricetes</taxon>
        <taxon>Peduoviridae</taxon>
        <taxon>Maltschvirus</taxon>
        <taxon>Maltschvirus maltsch</taxon>
    </lineage>
</organism>
<dbReference type="SUPFAM" id="SSF49842">
    <property type="entry name" value="TNF-like"/>
    <property type="match status" value="1"/>
</dbReference>
<sequence length="187" mass="19394">MSLLAVQGGATGTGTVTLLAPITNTDRTLTLPDATGTVLTTATAGVPINGPAFSAYQSSSQTLSSSTLTKIQFQTEEYDTNSAFDNATNYRFTPLVAGYYVVSAAVKANTVNTTGRINIFKNGASYKFGMATGGVGGTTGTFAMSCQVYLNGATDYIECYALFADGQALSAAIDQTYFQAAMVRSAV</sequence>
<proteinExistence type="predicted"/>
<evidence type="ECO:0000313" key="1">
    <source>
        <dbReference type="EMBL" id="CAB5222869.1"/>
    </source>
</evidence>